<dbReference type="GO" id="GO:0016705">
    <property type="term" value="F:oxidoreductase activity, acting on paired donors, with incorporation or reduction of molecular oxygen"/>
    <property type="evidence" value="ECO:0007669"/>
    <property type="project" value="InterPro"/>
</dbReference>
<name>A0A5N5UX38_MYCPH</name>
<dbReference type="RefSeq" id="WP_061482044.1">
    <property type="nucleotide sequence ID" value="NZ_ANBO01000034.1"/>
</dbReference>
<dbReference type="EMBL" id="ANBP01000034">
    <property type="protein sequence ID" value="KAB7753557.1"/>
    <property type="molecule type" value="Genomic_DNA"/>
</dbReference>
<proteinExistence type="predicted"/>
<evidence type="ECO:0000256" key="1">
    <source>
        <dbReference type="ARBA" id="ARBA00022630"/>
    </source>
</evidence>
<dbReference type="PANTHER" id="PTHR30011">
    <property type="entry name" value="ALKANESULFONATE MONOOXYGENASE-RELATED"/>
    <property type="match status" value="1"/>
</dbReference>
<evidence type="ECO:0000313" key="6">
    <source>
        <dbReference type="EMBL" id="KAB7753557.1"/>
    </source>
</evidence>
<feature type="domain" description="Luciferase-like" evidence="5">
    <location>
        <begin position="19"/>
        <end position="213"/>
    </location>
</feature>
<evidence type="ECO:0000256" key="4">
    <source>
        <dbReference type="ARBA" id="ARBA00023033"/>
    </source>
</evidence>
<dbReference type="PANTHER" id="PTHR30011:SF16">
    <property type="entry name" value="C2H2 FINGER DOMAIN TRANSCRIPTION FACTOR (EUROFUNG)-RELATED"/>
    <property type="match status" value="1"/>
</dbReference>
<keyword evidence="1" id="KW-0285">Flavoprotein</keyword>
<accession>A0A5N5UX38</accession>
<evidence type="ECO:0000259" key="5">
    <source>
        <dbReference type="Pfam" id="PF00296"/>
    </source>
</evidence>
<evidence type="ECO:0000313" key="7">
    <source>
        <dbReference type="Proteomes" id="UP000325690"/>
    </source>
</evidence>
<keyword evidence="3" id="KW-0560">Oxidoreductase</keyword>
<keyword evidence="7" id="KW-1185">Reference proteome</keyword>
<dbReference type="GO" id="GO:0004497">
    <property type="term" value="F:monooxygenase activity"/>
    <property type="evidence" value="ECO:0007669"/>
    <property type="project" value="UniProtKB-KW"/>
</dbReference>
<keyword evidence="4 6" id="KW-0503">Monooxygenase</keyword>
<dbReference type="Gene3D" id="3.20.20.30">
    <property type="entry name" value="Luciferase-like domain"/>
    <property type="match status" value="2"/>
</dbReference>
<sequence>MTGNRPAHLLLQPQPEGHQDLSWLYRTTELAEQAALDAVVAPAPGPDVPVEPTTLAANLAARTSRIGLVITTSAQYVAPYNTARVVNTLDNLSVGRAGWWLVAAAEDSDPALHPATTPEGRRWARAAEFTDVLHKLWESWESDAVVADKVSGVYVDETRLHPIEHEGEFFRVAGPLNLPRSPQLHPPLFAHVGNDAAAAEFARGHADVAVAHTRVPGVPLTLRVVTGLPDADQLAQAVADGEVDGYVLRLTESDTAQFVTAVLPRLRDLGAARDAHESSTLRGHLGLAAAEPVGVLP</sequence>
<evidence type="ECO:0000256" key="2">
    <source>
        <dbReference type="ARBA" id="ARBA00022643"/>
    </source>
</evidence>
<dbReference type="InterPro" id="IPR036661">
    <property type="entry name" value="Luciferase-like_sf"/>
</dbReference>
<dbReference type="SUPFAM" id="SSF51679">
    <property type="entry name" value="Bacterial luciferase-like"/>
    <property type="match status" value="1"/>
</dbReference>
<organism evidence="6 7">
    <name type="scientific">Mycolicibacterium phlei DSM 43239 = CCUG 21000</name>
    <dbReference type="NCBI Taxonomy" id="1226750"/>
    <lineage>
        <taxon>Bacteria</taxon>
        <taxon>Bacillati</taxon>
        <taxon>Actinomycetota</taxon>
        <taxon>Actinomycetes</taxon>
        <taxon>Mycobacteriales</taxon>
        <taxon>Mycobacteriaceae</taxon>
        <taxon>Mycolicibacterium</taxon>
    </lineage>
</organism>
<dbReference type="AlphaFoldDB" id="A0A5N5UX38"/>
<dbReference type="InterPro" id="IPR011251">
    <property type="entry name" value="Luciferase-like_dom"/>
</dbReference>
<protein>
    <submittedName>
        <fullName evidence="6">Monooxygenase</fullName>
    </submittedName>
</protein>
<reference evidence="6 7" key="1">
    <citation type="submission" date="2012-10" db="EMBL/GenBank/DDBJ databases">
        <title>The draft sequence of the Mycobacterium pheli genome.</title>
        <authorList>
            <person name="Pettersson B.M.F."/>
            <person name="Das S."/>
            <person name="Dasgupta S."/>
            <person name="Bhattacharya A."/>
            <person name="Kirsebom L.A."/>
        </authorList>
    </citation>
    <scope>NUCLEOTIDE SEQUENCE [LARGE SCALE GENOMIC DNA]</scope>
    <source>
        <strain evidence="6 7">CCUG 21000</strain>
    </source>
</reference>
<evidence type="ECO:0000256" key="3">
    <source>
        <dbReference type="ARBA" id="ARBA00023002"/>
    </source>
</evidence>
<dbReference type="InterPro" id="IPR051260">
    <property type="entry name" value="Diverse_substr_monoxygenases"/>
</dbReference>
<gene>
    <name evidence="6" type="ORF">MPHL21000_20235</name>
</gene>
<dbReference type="Pfam" id="PF00296">
    <property type="entry name" value="Bac_luciferase"/>
    <property type="match status" value="1"/>
</dbReference>
<dbReference type="GeneID" id="74301303"/>
<comment type="caution">
    <text evidence="6">The sequence shown here is derived from an EMBL/GenBank/DDBJ whole genome shotgun (WGS) entry which is preliminary data.</text>
</comment>
<dbReference type="Proteomes" id="UP000325690">
    <property type="component" value="Unassembled WGS sequence"/>
</dbReference>
<keyword evidence="2" id="KW-0288">FMN</keyword>